<name>A0A6G1H9J5_9PEZI</name>
<gene>
    <name evidence="1" type="ORF">K402DRAFT_242678</name>
</gene>
<dbReference type="EMBL" id="ML977143">
    <property type="protein sequence ID" value="KAF1989896.1"/>
    <property type="molecule type" value="Genomic_DNA"/>
</dbReference>
<dbReference type="Proteomes" id="UP000800041">
    <property type="component" value="Unassembled WGS sequence"/>
</dbReference>
<protein>
    <submittedName>
        <fullName evidence="1">Uncharacterized protein</fullName>
    </submittedName>
</protein>
<sequence length="93" mass="10515">MPCRRRVYRSTIISSSFRVNTTYLPAVHTTVLIFLERCGSDPAGCGRPLECSLPSTSKIPRYCPNDWSIRNAIHILPSPHECSRSTSTIHKNR</sequence>
<reference evidence="1" key="1">
    <citation type="journal article" date="2020" name="Stud. Mycol.">
        <title>101 Dothideomycetes genomes: a test case for predicting lifestyles and emergence of pathogens.</title>
        <authorList>
            <person name="Haridas S."/>
            <person name="Albert R."/>
            <person name="Binder M."/>
            <person name="Bloem J."/>
            <person name="Labutti K."/>
            <person name="Salamov A."/>
            <person name="Andreopoulos B."/>
            <person name="Baker S."/>
            <person name="Barry K."/>
            <person name="Bills G."/>
            <person name="Bluhm B."/>
            <person name="Cannon C."/>
            <person name="Castanera R."/>
            <person name="Culley D."/>
            <person name="Daum C."/>
            <person name="Ezra D."/>
            <person name="Gonzalez J."/>
            <person name="Henrissat B."/>
            <person name="Kuo A."/>
            <person name="Liang C."/>
            <person name="Lipzen A."/>
            <person name="Lutzoni F."/>
            <person name="Magnuson J."/>
            <person name="Mondo S."/>
            <person name="Nolan M."/>
            <person name="Ohm R."/>
            <person name="Pangilinan J."/>
            <person name="Park H.-J."/>
            <person name="Ramirez L."/>
            <person name="Alfaro M."/>
            <person name="Sun H."/>
            <person name="Tritt A."/>
            <person name="Yoshinaga Y."/>
            <person name="Zwiers L.-H."/>
            <person name="Turgeon B."/>
            <person name="Goodwin S."/>
            <person name="Spatafora J."/>
            <person name="Crous P."/>
            <person name="Grigoriev I."/>
        </authorList>
    </citation>
    <scope>NUCLEOTIDE SEQUENCE</scope>
    <source>
        <strain evidence="1">CBS 113979</strain>
    </source>
</reference>
<evidence type="ECO:0000313" key="2">
    <source>
        <dbReference type="Proteomes" id="UP000800041"/>
    </source>
</evidence>
<evidence type="ECO:0000313" key="1">
    <source>
        <dbReference type="EMBL" id="KAF1989896.1"/>
    </source>
</evidence>
<accession>A0A6G1H9J5</accession>
<keyword evidence="2" id="KW-1185">Reference proteome</keyword>
<dbReference type="AlphaFoldDB" id="A0A6G1H9J5"/>
<organism evidence="1 2">
    <name type="scientific">Aulographum hederae CBS 113979</name>
    <dbReference type="NCBI Taxonomy" id="1176131"/>
    <lineage>
        <taxon>Eukaryota</taxon>
        <taxon>Fungi</taxon>
        <taxon>Dikarya</taxon>
        <taxon>Ascomycota</taxon>
        <taxon>Pezizomycotina</taxon>
        <taxon>Dothideomycetes</taxon>
        <taxon>Pleosporomycetidae</taxon>
        <taxon>Aulographales</taxon>
        <taxon>Aulographaceae</taxon>
    </lineage>
</organism>
<proteinExistence type="predicted"/>